<reference evidence="2" key="2">
    <citation type="submission" date="2020-09" db="EMBL/GenBank/DDBJ databases">
        <authorList>
            <person name="Sun Q."/>
            <person name="Zhou Y."/>
        </authorList>
    </citation>
    <scope>NUCLEOTIDE SEQUENCE</scope>
    <source>
        <strain evidence="2">CGMCC 1.12919</strain>
    </source>
</reference>
<dbReference type="InterPro" id="IPR050902">
    <property type="entry name" value="ABC_Transporter_SBP"/>
</dbReference>
<gene>
    <name evidence="2" type="ORF">GCM10010994_44920</name>
</gene>
<comment type="caution">
    <text evidence="2">The sequence shown here is derived from an EMBL/GenBank/DDBJ whole genome shotgun (WGS) entry which is preliminary data.</text>
</comment>
<dbReference type="Pfam" id="PF01497">
    <property type="entry name" value="Peripla_BP_2"/>
    <property type="match status" value="1"/>
</dbReference>
<dbReference type="InterPro" id="IPR002491">
    <property type="entry name" value="ABC_transptr_periplasmic_BD"/>
</dbReference>
<dbReference type="AlphaFoldDB" id="A0A916UPI6"/>
<feature type="domain" description="Fe/B12 periplasmic-binding" evidence="1">
    <location>
        <begin position="69"/>
        <end position="319"/>
    </location>
</feature>
<dbReference type="SUPFAM" id="SSF53807">
    <property type="entry name" value="Helical backbone' metal receptor"/>
    <property type="match status" value="1"/>
</dbReference>
<sequence>MSHLLEHFRVSLNRGNDLLICFVAFFSREPASTSLRNALGTIALAGAVCLGASAARSQERAPEAPRPKRIVSVNMCTDELLLRLAEKERIASVTWLSQDPRNANMADEAKGHPANHGLAEEVLSYRPDLVLAGVYTSRASVAMLRRVGLNVADIAVPRSLAEVRDTIRRAAQLLGETARGEALIVDMDRRLGSLAVAPGGRKPRAIVLRPNGFTAAKGSLVDDVISKAGLVNLAAELGYVNYAQVPLETLVLEGADVLIIDGGPGSGPALASEVLQHPVVKKLAGRLRVVSLPSRLWTCAGPAVVDAIEQLAAATRDLRVSPPGRPAS</sequence>
<dbReference type="Proteomes" id="UP000637002">
    <property type="component" value="Unassembled WGS sequence"/>
</dbReference>
<protein>
    <submittedName>
        <fullName evidence="2">ABC transporter substrate-binding protein</fullName>
    </submittedName>
</protein>
<dbReference type="PROSITE" id="PS50983">
    <property type="entry name" value="FE_B12_PBP"/>
    <property type="match status" value="1"/>
</dbReference>
<dbReference type="GO" id="GO:0071281">
    <property type="term" value="P:cellular response to iron ion"/>
    <property type="evidence" value="ECO:0007669"/>
    <property type="project" value="TreeGrafter"/>
</dbReference>
<proteinExistence type="predicted"/>
<keyword evidence="3" id="KW-1185">Reference proteome</keyword>
<dbReference type="PANTHER" id="PTHR30535:SF34">
    <property type="entry name" value="MOLYBDATE-BINDING PROTEIN MOLA"/>
    <property type="match status" value="1"/>
</dbReference>
<dbReference type="PANTHER" id="PTHR30535">
    <property type="entry name" value="VITAMIN B12-BINDING PROTEIN"/>
    <property type="match status" value="1"/>
</dbReference>
<dbReference type="EMBL" id="BMGG01000008">
    <property type="protein sequence ID" value="GGC81995.1"/>
    <property type="molecule type" value="Genomic_DNA"/>
</dbReference>
<dbReference type="Gene3D" id="3.40.50.1980">
    <property type="entry name" value="Nitrogenase molybdenum iron protein domain"/>
    <property type="match status" value="2"/>
</dbReference>
<reference evidence="2" key="1">
    <citation type="journal article" date="2014" name="Int. J. Syst. Evol. Microbiol.">
        <title>Complete genome sequence of Corynebacterium casei LMG S-19264T (=DSM 44701T), isolated from a smear-ripened cheese.</title>
        <authorList>
            <consortium name="US DOE Joint Genome Institute (JGI-PGF)"/>
            <person name="Walter F."/>
            <person name="Albersmeier A."/>
            <person name="Kalinowski J."/>
            <person name="Ruckert C."/>
        </authorList>
    </citation>
    <scope>NUCLEOTIDE SEQUENCE</scope>
    <source>
        <strain evidence="2">CGMCC 1.12919</strain>
    </source>
</reference>
<evidence type="ECO:0000259" key="1">
    <source>
        <dbReference type="PROSITE" id="PS50983"/>
    </source>
</evidence>
<organism evidence="2 3">
    <name type="scientific">Chelatococcus reniformis</name>
    <dbReference type="NCBI Taxonomy" id="1494448"/>
    <lineage>
        <taxon>Bacteria</taxon>
        <taxon>Pseudomonadati</taxon>
        <taxon>Pseudomonadota</taxon>
        <taxon>Alphaproteobacteria</taxon>
        <taxon>Hyphomicrobiales</taxon>
        <taxon>Chelatococcaceae</taxon>
        <taxon>Chelatococcus</taxon>
    </lineage>
</organism>
<accession>A0A916UPI6</accession>
<evidence type="ECO:0000313" key="2">
    <source>
        <dbReference type="EMBL" id="GGC81995.1"/>
    </source>
</evidence>
<name>A0A916UPI6_9HYPH</name>
<evidence type="ECO:0000313" key="3">
    <source>
        <dbReference type="Proteomes" id="UP000637002"/>
    </source>
</evidence>